<feature type="transmembrane region" description="Helical" evidence="6">
    <location>
        <begin position="283"/>
        <end position="306"/>
    </location>
</feature>
<gene>
    <name evidence="7" type="ORF">HNR44_000852</name>
</gene>
<dbReference type="PANTHER" id="PTHR43652:SF2">
    <property type="entry name" value="BASIC AMINO ACID ANTIPORTER YFCC-RELATED"/>
    <property type="match status" value="1"/>
</dbReference>
<feature type="transmembrane region" description="Helical" evidence="6">
    <location>
        <begin position="145"/>
        <end position="164"/>
    </location>
</feature>
<dbReference type="AlphaFoldDB" id="A0A841PWZ7"/>
<evidence type="ECO:0000313" key="7">
    <source>
        <dbReference type="EMBL" id="MBB6448903.1"/>
    </source>
</evidence>
<evidence type="ECO:0000256" key="4">
    <source>
        <dbReference type="ARBA" id="ARBA00022989"/>
    </source>
</evidence>
<proteinExistence type="predicted"/>
<feature type="transmembrane region" description="Helical" evidence="6">
    <location>
        <begin position="442"/>
        <end position="466"/>
    </location>
</feature>
<evidence type="ECO:0000256" key="3">
    <source>
        <dbReference type="ARBA" id="ARBA00022692"/>
    </source>
</evidence>
<keyword evidence="3 6" id="KW-0812">Transmembrane</keyword>
<feature type="transmembrane region" description="Helical" evidence="6">
    <location>
        <begin position="21"/>
        <end position="39"/>
    </location>
</feature>
<dbReference type="InterPro" id="IPR018385">
    <property type="entry name" value="C4_dicarb_anaerob_car-like"/>
</dbReference>
<evidence type="ECO:0000256" key="6">
    <source>
        <dbReference type="SAM" id="Phobius"/>
    </source>
</evidence>
<keyword evidence="2" id="KW-1003">Cell membrane</keyword>
<feature type="transmembrane region" description="Helical" evidence="6">
    <location>
        <begin position="176"/>
        <end position="195"/>
    </location>
</feature>
<protein>
    <submittedName>
        <fullName evidence="7">Putative ion transporter superfamily protein YfcC</fullName>
    </submittedName>
</protein>
<keyword evidence="8" id="KW-1185">Reference proteome</keyword>
<keyword evidence="4 6" id="KW-1133">Transmembrane helix</keyword>
<feature type="transmembrane region" description="Helical" evidence="6">
    <location>
        <begin position="76"/>
        <end position="100"/>
    </location>
</feature>
<feature type="transmembrane region" description="Helical" evidence="6">
    <location>
        <begin position="356"/>
        <end position="376"/>
    </location>
</feature>
<accession>A0A841PWZ7</accession>
<comment type="caution">
    <text evidence="7">The sequence shown here is derived from an EMBL/GenBank/DDBJ whole genome shotgun (WGS) entry which is preliminary data.</text>
</comment>
<feature type="transmembrane region" description="Helical" evidence="6">
    <location>
        <begin position="259"/>
        <end position="277"/>
    </location>
</feature>
<organism evidence="7 8">
    <name type="scientific">Geomicrobium halophilum</name>
    <dbReference type="NCBI Taxonomy" id="549000"/>
    <lineage>
        <taxon>Bacteria</taxon>
        <taxon>Bacillati</taxon>
        <taxon>Bacillota</taxon>
        <taxon>Bacilli</taxon>
        <taxon>Bacillales</taxon>
        <taxon>Geomicrobium</taxon>
    </lineage>
</organism>
<evidence type="ECO:0000256" key="2">
    <source>
        <dbReference type="ARBA" id="ARBA00022475"/>
    </source>
</evidence>
<dbReference type="EMBL" id="JACHHJ010000001">
    <property type="protein sequence ID" value="MBB6448903.1"/>
    <property type="molecule type" value="Genomic_DNA"/>
</dbReference>
<dbReference type="GO" id="GO:0005886">
    <property type="term" value="C:plasma membrane"/>
    <property type="evidence" value="ECO:0007669"/>
    <property type="project" value="UniProtKB-SubCell"/>
</dbReference>
<dbReference type="Pfam" id="PF03606">
    <property type="entry name" value="DcuC"/>
    <property type="match status" value="1"/>
</dbReference>
<dbReference type="Proteomes" id="UP000568839">
    <property type="component" value="Unassembled WGS sequence"/>
</dbReference>
<feature type="transmembrane region" description="Helical" evidence="6">
    <location>
        <begin position="121"/>
        <end position="139"/>
    </location>
</feature>
<reference evidence="7 8" key="1">
    <citation type="submission" date="2020-08" db="EMBL/GenBank/DDBJ databases">
        <title>Genomic Encyclopedia of Type Strains, Phase IV (KMG-IV): sequencing the most valuable type-strain genomes for metagenomic binning, comparative biology and taxonomic classification.</title>
        <authorList>
            <person name="Goeker M."/>
        </authorList>
    </citation>
    <scope>NUCLEOTIDE SEQUENCE [LARGE SCALE GENOMIC DNA]</scope>
    <source>
        <strain evidence="7 8">DSM 21769</strain>
    </source>
</reference>
<comment type="subcellular location">
    <subcellularLocation>
        <location evidence="1">Cell membrane</location>
        <topology evidence="1">Multi-pass membrane protein</topology>
    </subcellularLocation>
</comment>
<keyword evidence="5 6" id="KW-0472">Membrane</keyword>
<evidence type="ECO:0000313" key="8">
    <source>
        <dbReference type="Proteomes" id="UP000568839"/>
    </source>
</evidence>
<feature type="transmembrane region" description="Helical" evidence="6">
    <location>
        <begin position="207"/>
        <end position="225"/>
    </location>
</feature>
<feature type="transmembrane region" description="Helical" evidence="6">
    <location>
        <begin position="417"/>
        <end position="436"/>
    </location>
</feature>
<evidence type="ECO:0000256" key="1">
    <source>
        <dbReference type="ARBA" id="ARBA00004651"/>
    </source>
</evidence>
<name>A0A841PWZ7_9BACL</name>
<dbReference type="InterPro" id="IPR051679">
    <property type="entry name" value="DASS-Related_Transporters"/>
</dbReference>
<dbReference type="RefSeq" id="WP_184402844.1">
    <property type="nucleotide sequence ID" value="NZ_JACHHJ010000001.1"/>
</dbReference>
<sequence length="467" mass="50299">MKPGKQKELEPAKLVKVPHTYGILFAMIMLATLATHFITPGEFERVEQDGQTEIVENSYQQVASAPVSAFEMFQAIPLGMVEAAQIIFYIFLVGGTFGVIMKTGTIDASVYGLVGKLKGKGVLLIPIMMIVFSVPGATIGMSEEIMIFVPIGIAVAKALGYDTITGTAMVSLGAMTGFVGGMMNPFTVGVAQSIAEVPLFSGISFRFAVYLVFLAAAMFFLLRYANRVKKNPKLSYMHGLDEKGVSGAPEKIVFEYRHVLVLLVVGIGFSLNMYGVFQWDWYLTEMAAMFIIIGFVAGIFGGLGVNGMFSAFTDGMKMVAFGALVVGFARAILVVMEEGQVMDTLVYSLSNFISAVPSALTVVGMFVLQLFVNFFIPSGSGQAATTMPLMTPLADLLDIQRQVAVLAFQYGDGIMNIINPTSASLLAFLAIAGIPYTRWVKFIWKLVVAWIIIAIIALLIAVAIGVS</sequence>
<dbReference type="PANTHER" id="PTHR43652">
    <property type="entry name" value="BASIC AMINO ACID ANTIPORTER YFCC-RELATED"/>
    <property type="match status" value="1"/>
</dbReference>
<evidence type="ECO:0000256" key="5">
    <source>
        <dbReference type="ARBA" id="ARBA00023136"/>
    </source>
</evidence>